<keyword evidence="2" id="KW-1185">Reference proteome</keyword>
<feature type="compositionally biased region" description="Acidic residues" evidence="1">
    <location>
        <begin position="54"/>
        <end position="66"/>
    </location>
</feature>
<evidence type="ECO:0000313" key="3">
    <source>
        <dbReference type="WBParaSite" id="jg4702"/>
    </source>
</evidence>
<organism evidence="2 3">
    <name type="scientific">Ditylenchus dipsaci</name>
    <dbReference type="NCBI Taxonomy" id="166011"/>
    <lineage>
        <taxon>Eukaryota</taxon>
        <taxon>Metazoa</taxon>
        <taxon>Ecdysozoa</taxon>
        <taxon>Nematoda</taxon>
        <taxon>Chromadorea</taxon>
        <taxon>Rhabditida</taxon>
        <taxon>Tylenchina</taxon>
        <taxon>Tylenchomorpha</taxon>
        <taxon>Sphaerularioidea</taxon>
        <taxon>Anguinidae</taxon>
        <taxon>Anguininae</taxon>
        <taxon>Ditylenchus</taxon>
    </lineage>
</organism>
<proteinExistence type="predicted"/>
<dbReference type="Proteomes" id="UP000887574">
    <property type="component" value="Unplaced"/>
</dbReference>
<sequence length="111" mass="12392">MSNLWKKSKLANIINELNCMWAELDAMELVEEGLDGYSVKSSIVSKANAEEAEALSDTEVVEDEEERVPPATKGEATTALKVFRRYVNENTGDPAVFHLTDVLDDFLAQER</sequence>
<feature type="region of interest" description="Disordered" evidence="1">
    <location>
        <begin position="54"/>
        <end position="73"/>
    </location>
</feature>
<name>A0A915EBW2_9BILA</name>
<dbReference type="WBParaSite" id="jg4702">
    <property type="protein sequence ID" value="jg4702"/>
    <property type="gene ID" value="jg4702"/>
</dbReference>
<evidence type="ECO:0000313" key="2">
    <source>
        <dbReference type="Proteomes" id="UP000887574"/>
    </source>
</evidence>
<dbReference type="AlphaFoldDB" id="A0A915EBW2"/>
<reference evidence="3" key="1">
    <citation type="submission" date="2022-11" db="UniProtKB">
        <authorList>
            <consortium name="WormBaseParasite"/>
        </authorList>
    </citation>
    <scope>IDENTIFICATION</scope>
</reference>
<evidence type="ECO:0000256" key="1">
    <source>
        <dbReference type="SAM" id="MobiDB-lite"/>
    </source>
</evidence>
<accession>A0A915EBW2</accession>
<protein>
    <submittedName>
        <fullName evidence="3">Uncharacterized protein</fullName>
    </submittedName>
</protein>